<dbReference type="EMBL" id="MU277192">
    <property type="protein sequence ID" value="KAI0066677.1"/>
    <property type="molecule type" value="Genomic_DNA"/>
</dbReference>
<sequence>MIISIELAAYVSALRPFLQSLPSPFVWLAESSALTRLILSDRPSDVFGCLVELASDANRLGNAAYAADNRSEAVSAYTEAINQTRHALKARLDDAQKQTAHSILSIFLANRATALLLEGEGMDAQRALLDAEAAETFFPGYCKAYHCQWRAHQVLGNADKSRSVAQRALKNLGLDTWGELREAWLQPDINDSRDSDARSGGYGAGSGRCFIF</sequence>
<dbReference type="Proteomes" id="UP000814140">
    <property type="component" value="Unassembled WGS sequence"/>
</dbReference>
<keyword evidence="2" id="KW-1185">Reference proteome</keyword>
<reference evidence="1" key="1">
    <citation type="submission" date="2021-03" db="EMBL/GenBank/DDBJ databases">
        <authorList>
            <consortium name="DOE Joint Genome Institute"/>
            <person name="Ahrendt S."/>
            <person name="Looney B.P."/>
            <person name="Miyauchi S."/>
            <person name="Morin E."/>
            <person name="Drula E."/>
            <person name="Courty P.E."/>
            <person name="Chicoki N."/>
            <person name="Fauchery L."/>
            <person name="Kohler A."/>
            <person name="Kuo A."/>
            <person name="Labutti K."/>
            <person name="Pangilinan J."/>
            <person name="Lipzen A."/>
            <person name="Riley R."/>
            <person name="Andreopoulos W."/>
            <person name="He G."/>
            <person name="Johnson J."/>
            <person name="Barry K.W."/>
            <person name="Grigoriev I.V."/>
            <person name="Nagy L."/>
            <person name="Hibbett D."/>
            <person name="Henrissat B."/>
            <person name="Matheny P.B."/>
            <person name="Labbe J."/>
            <person name="Martin F."/>
        </authorList>
    </citation>
    <scope>NUCLEOTIDE SEQUENCE</scope>
    <source>
        <strain evidence="1">HHB10654</strain>
    </source>
</reference>
<reference evidence="1" key="2">
    <citation type="journal article" date="2022" name="New Phytol.">
        <title>Evolutionary transition to the ectomycorrhizal habit in the genomes of a hyperdiverse lineage of mushroom-forming fungi.</title>
        <authorList>
            <person name="Looney B."/>
            <person name="Miyauchi S."/>
            <person name="Morin E."/>
            <person name="Drula E."/>
            <person name="Courty P.E."/>
            <person name="Kohler A."/>
            <person name="Kuo A."/>
            <person name="LaButti K."/>
            <person name="Pangilinan J."/>
            <person name="Lipzen A."/>
            <person name="Riley R."/>
            <person name="Andreopoulos W."/>
            <person name="He G."/>
            <person name="Johnson J."/>
            <person name="Nolan M."/>
            <person name="Tritt A."/>
            <person name="Barry K.W."/>
            <person name="Grigoriev I.V."/>
            <person name="Nagy L.G."/>
            <person name="Hibbett D."/>
            <person name="Henrissat B."/>
            <person name="Matheny P.B."/>
            <person name="Labbe J."/>
            <person name="Martin F.M."/>
        </authorList>
    </citation>
    <scope>NUCLEOTIDE SEQUENCE</scope>
    <source>
        <strain evidence="1">HHB10654</strain>
    </source>
</reference>
<evidence type="ECO:0000313" key="2">
    <source>
        <dbReference type="Proteomes" id="UP000814140"/>
    </source>
</evidence>
<accession>A0ACB8TE10</accession>
<protein>
    <submittedName>
        <fullName evidence="1">Uncharacterized protein</fullName>
    </submittedName>
</protein>
<comment type="caution">
    <text evidence="1">The sequence shown here is derived from an EMBL/GenBank/DDBJ whole genome shotgun (WGS) entry which is preliminary data.</text>
</comment>
<gene>
    <name evidence="1" type="ORF">BV25DRAFT_1796366</name>
</gene>
<organism evidence="1 2">
    <name type="scientific">Artomyces pyxidatus</name>
    <dbReference type="NCBI Taxonomy" id="48021"/>
    <lineage>
        <taxon>Eukaryota</taxon>
        <taxon>Fungi</taxon>
        <taxon>Dikarya</taxon>
        <taxon>Basidiomycota</taxon>
        <taxon>Agaricomycotina</taxon>
        <taxon>Agaricomycetes</taxon>
        <taxon>Russulales</taxon>
        <taxon>Auriscalpiaceae</taxon>
        <taxon>Artomyces</taxon>
    </lineage>
</organism>
<proteinExistence type="predicted"/>
<evidence type="ECO:0000313" key="1">
    <source>
        <dbReference type="EMBL" id="KAI0066677.1"/>
    </source>
</evidence>
<name>A0ACB8TE10_9AGAM</name>